<evidence type="ECO:0000256" key="1">
    <source>
        <dbReference type="SAM" id="MobiDB-lite"/>
    </source>
</evidence>
<protein>
    <submittedName>
        <fullName evidence="2">Uncharacterized protein</fullName>
    </submittedName>
</protein>
<organism evidence="2">
    <name type="scientific">bioreactor metagenome</name>
    <dbReference type="NCBI Taxonomy" id="1076179"/>
    <lineage>
        <taxon>unclassified sequences</taxon>
        <taxon>metagenomes</taxon>
        <taxon>ecological metagenomes</taxon>
    </lineage>
</organism>
<accession>A0A645BBC1</accession>
<feature type="compositionally biased region" description="Polar residues" evidence="1">
    <location>
        <begin position="73"/>
        <end position="82"/>
    </location>
</feature>
<dbReference type="EMBL" id="VSSQ01017821">
    <property type="protein sequence ID" value="MPM60473.1"/>
    <property type="molecule type" value="Genomic_DNA"/>
</dbReference>
<name>A0A645BBC1_9ZZZZ</name>
<reference evidence="2" key="1">
    <citation type="submission" date="2019-08" db="EMBL/GenBank/DDBJ databases">
        <authorList>
            <person name="Kucharzyk K."/>
            <person name="Murdoch R.W."/>
            <person name="Higgins S."/>
            <person name="Loffler F."/>
        </authorList>
    </citation>
    <scope>NUCLEOTIDE SEQUENCE</scope>
</reference>
<feature type="region of interest" description="Disordered" evidence="1">
    <location>
        <begin position="67"/>
        <end position="90"/>
    </location>
</feature>
<proteinExistence type="predicted"/>
<gene>
    <name evidence="2" type="ORF">SDC9_107324</name>
</gene>
<sequence>MGDAFQHSPGEADIAHLQEVLSIQPRLDLAAQPDLVLSLQQPIPSDGHQVVADDVVAEWHEPRVRRTRIGRSLSRSRSTAPPGNSARRAGRSIRAVLARTADDLRLAGIAGRQKLQEPRHLAGELKIEGLRRSGRRPRDLVEIGKMILSEGVFHRLLGVEDDEPRLLARLATKDASQPLDHLTAAAVGGQDDAQIGLRHVDALVQHPWR</sequence>
<dbReference type="AlphaFoldDB" id="A0A645BBC1"/>
<comment type="caution">
    <text evidence="2">The sequence shown here is derived from an EMBL/GenBank/DDBJ whole genome shotgun (WGS) entry which is preliminary data.</text>
</comment>
<evidence type="ECO:0000313" key="2">
    <source>
        <dbReference type="EMBL" id="MPM60473.1"/>
    </source>
</evidence>